<evidence type="ECO:0000313" key="2">
    <source>
        <dbReference type="Proteomes" id="UP000651010"/>
    </source>
</evidence>
<organism evidence="1 2">
    <name type="scientific">Dyella acidiphila</name>
    <dbReference type="NCBI Taxonomy" id="2775866"/>
    <lineage>
        <taxon>Bacteria</taxon>
        <taxon>Pseudomonadati</taxon>
        <taxon>Pseudomonadota</taxon>
        <taxon>Gammaproteobacteria</taxon>
        <taxon>Lysobacterales</taxon>
        <taxon>Rhodanobacteraceae</taxon>
        <taxon>Dyella</taxon>
    </lineage>
</organism>
<dbReference type="RefSeq" id="WP_192554674.1">
    <property type="nucleotide sequence ID" value="NZ_JACZZA010000002.1"/>
</dbReference>
<name>A0ABR9G723_9GAMM</name>
<protein>
    <submittedName>
        <fullName evidence="1">Uncharacterized protein</fullName>
    </submittedName>
</protein>
<reference evidence="1 2" key="1">
    <citation type="submission" date="2020-09" db="EMBL/GenBank/DDBJ databases">
        <title>Dyella sp. 7MK23 isolated from forest soil.</title>
        <authorList>
            <person name="Fu J."/>
        </authorList>
    </citation>
    <scope>NUCLEOTIDE SEQUENCE [LARGE SCALE GENOMIC DNA]</scope>
    <source>
        <strain evidence="1 2">7MK23</strain>
    </source>
</reference>
<accession>A0ABR9G723</accession>
<dbReference type="EMBL" id="JACZZA010000002">
    <property type="protein sequence ID" value="MBE1159819.1"/>
    <property type="molecule type" value="Genomic_DNA"/>
</dbReference>
<proteinExistence type="predicted"/>
<gene>
    <name evidence="1" type="ORF">IGX34_05435</name>
</gene>
<sequence length="124" mass="14356">MSHFKPQSKLSNNEVDWEDPRLQSLLSKTESWKLDNRGAFAAVNVQIHLGWGATTARHATLVWESDHVMVLETRFLIPPGEQVRIDRMQAGVARTVWGAVVEGREGFREEDRLNRVYVHWLHVR</sequence>
<evidence type="ECO:0000313" key="1">
    <source>
        <dbReference type="EMBL" id="MBE1159819.1"/>
    </source>
</evidence>
<keyword evidence="2" id="KW-1185">Reference proteome</keyword>
<dbReference type="Proteomes" id="UP000651010">
    <property type="component" value="Unassembled WGS sequence"/>
</dbReference>
<comment type="caution">
    <text evidence="1">The sequence shown here is derived from an EMBL/GenBank/DDBJ whole genome shotgun (WGS) entry which is preliminary data.</text>
</comment>